<reference evidence="1" key="1">
    <citation type="journal article" date="2019" name="bioRxiv">
        <title>The Genome of the Zebra Mussel, Dreissena polymorpha: A Resource for Invasive Species Research.</title>
        <authorList>
            <person name="McCartney M.A."/>
            <person name="Auch B."/>
            <person name="Kono T."/>
            <person name="Mallez S."/>
            <person name="Zhang Y."/>
            <person name="Obille A."/>
            <person name="Becker A."/>
            <person name="Abrahante J.E."/>
            <person name="Garbe J."/>
            <person name="Badalamenti J.P."/>
            <person name="Herman A."/>
            <person name="Mangelson H."/>
            <person name="Liachko I."/>
            <person name="Sullivan S."/>
            <person name="Sone E.D."/>
            <person name="Koren S."/>
            <person name="Silverstein K.A.T."/>
            <person name="Beckman K.B."/>
            <person name="Gohl D.M."/>
        </authorList>
    </citation>
    <scope>NUCLEOTIDE SEQUENCE</scope>
    <source>
        <strain evidence="1">Duluth1</strain>
        <tissue evidence="1">Whole animal</tissue>
    </source>
</reference>
<reference evidence="1" key="2">
    <citation type="submission" date="2020-11" db="EMBL/GenBank/DDBJ databases">
        <authorList>
            <person name="McCartney M.A."/>
            <person name="Auch B."/>
            <person name="Kono T."/>
            <person name="Mallez S."/>
            <person name="Becker A."/>
            <person name="Gohl D.M."/>
            <person name="Silverstein K.A.T."/>
            <person name="Koren S."/>
            <person name="Bechman K.B."/>
            <person name="Herman A."/>
            <person name="Abrahante J.E."/>
            <person name="Garbe J."/>
        </authorList>
    </citation>
    <scope>NUCLEOTIDE SEQUENCE</scope>
    <source>
        <strain evidence="1">Duluth1</strain>
        <tissue evidence="1">Whole animal</tissue>
    </source>
</reference>
<dbReference type="EMBL" id="JAIWYP010000013">
    <property type="protein sequence ID" value="KAH3722056.1"/>
    <property type="molecule type" value="Genomic_DNA"/>
</dbReference>
<name>A0A9D4CED7_DREPO</name>
<proteinExistence type="predicted"/>
<comment type="caution">
    <text evidence="1">The sequence shown here is derived from an EMBL/GenBank/DDBJ whole genome shotgun (WGS) entry which is preliminary data.</text>
</comment>
<organism evidence="1 2">
    <name type="scientific">Dreissena polymorpha</name>
    <name type="common">Zebra mussel</name>
    <name type="synonym">Mytilus polymorpha</name>
    <dbReference type="NCBI Taxonomy" id="45954"/>
    <lineage>
        <taxon>Eukaryota</taxon>
        <taxon>Metazoa</taxon>
        <taxon>Spiralia</taxon>
        <taxon>Lophotrochozoa</taxon>
        <taxon>Mollusca</taxon>
        <taxon>Bivalvia</taxon>
        <taxon>Autobranchia</taxon>
        <taxon>Heteroconchia</taxon>
        <taxon>Euheterodonta</taxon>
        <taxon>Imparidentia</taxon>
        <taxon>Neoheterodontei</taxon>
        <taxon>Myida</taxon>
        <taxon>Dreissenoidea</taxon>
        <taxon>Dreissenidae</taxon>
        <taxon>Dreissena</taxon>
    </lineage>
</organism>
<accession>A0A9D4CED7</accession>
<sequence length="158" mass="17306">MEGQKLLAGKVERLAVQSKVKGSVDRAGKASERTIIGRFRLFEQLAYDYDFCFTQKWLMHGTEPPDCLYRVKFRKPGVEEFSSMPKGKGKAEAEHNLAGEAIVISGSEVVAEAPVEDSGSMLGSVDGKEVRVTWELPPTGEDTRLSLSEMEVDIPVGG</sequence>
<keyword evidence="2" id="KW-1185">Reference proteome</keyword>
<evidence type="ECO:0000313" key="2">
    <source>
        <dbReference type="Proteomes" id="UP000828390"/>
    </source>
</evidence>
<protein>
    <submittedName>
        <fullName evidence="1">Uncharacterized protein</fullName>
    </submittedName>
</protein>
<gene>
    <name evidence="1" type="ORF">DPMN_065005</name>
</gene>
<dbReference type="AlphaFoldDB" id="A0A9D4CED7"/>
<dbReference type="Proteomes" id="UP000828390">
    <property type="component" value="Unassembled WGS sequence"/>
</dbReference>
<evidence type="ECO:0000313" key="1">
    <source>
        <dbReference type="EMBL" id="KAH3722056.1"/>
    </source>
</evidence>